<accession>A0A1G5QY95</accession>
<gene>
    <name evidence="1" type="ORF">SAMN03097708_02997</name>
</gene>
<sequence length="172" mass="19454">MELDDFLLSEACDDDALSVDEAHGFLTALIVGPEPVASEAWLRAVWGEPRFADEEQAKQMTDKLVRLYDNIEATLREGHPFEPLVVEEEEEGETFEAYEGWCFGFMLGVEEQEAQWNPLPKDPQALLAPMGQLALLTSDEEEPDMDEAEYEAWVELLPGAVAGLYAFWHRDM</sequence>
<dbReference type="InterPro" id="IPR036255">
    <property type="entry name" value="YgfB-like_sf"/>
</dbReference>
<dbReference type="SUPFAM" id="SSF101327">
    <property type="entry name" value="YgfB-like"/>
    <property type="match status" value="1"/>
</dbReference>
<dbReference type="Gene3D" id="1.20.120.740">
    <property type="entry name" value="YgfB uncharacterised protein family UPF0149, PF03695"/>
    <property type="match status" value="1"/>
</dbReference>
<keyword evidence="2" id="KW-1185">Reference proteome</keyword>
<dbReference type="STRING" id="415747.SAMN03097708_02997"/>
<dbReference type="Proteomes" id="UP000199648">
    <property type="component" value="Unassembled WGS sequence"/>
</dbReference>
<protein>
    <recommendedName>
        <fullName evidence="3">YecA family protein</fullName>
    </recommendedName>
</protein>
<dbReference type="Pfam" id="PF03695">
    <property type="entry name" value="UPF0149"/>
    <property type="match status" value="1"/>
</dbReference>
<evidence type="ECO:0008006" key="3">
    <source>
        <dbReference type="Google" id="ProtNLM"/>
    </source>
</evidence>
<reference evidence="1 2" key="1">
    <citation type="submission" date="2016-10" db="EMBL/GenBank/DDBJ databases">
        <authorList>
            <person name="de Groot N.N."/>
        </authorList>
    </citation>
    <scope>NUCLEOTIDE SEQUENCE [LARGE SCALE GENOMIC DNA]</scope>
    <source>
        <strain evidence="1 2">HLD2</strain>
    </source>
</reference>
<dbReference type="NCBIfam" id="TIGR02292">
    <property type="entry name" value="ygfB_yecA"/>
    <property type="match status" value="1"/>
</dbReference>
<name>A0A1G5QY95_9GAMM</name>
<evidence type="ECO:0000313" key="2">
    <source>
        <dbReference type="Proteomes" id="UP000199648"/>
    </source>
</evidence>
<dbReference type="AlphaFoldDB" id="A0A1G5QY95"/>
<evidence type="ECO:0000313" key="1">
    <source>
        <dbReference type="EMBL" id="SCZ66697.1"/>
    </source>
</evidence>
<dbReference type="EMBL" id="FMWD01000012">
    <property type="protein sequence ID" value="SCZ66697.1"/>
    <property type="molecule type" value="Genomic_DNA"/>
</dbReference>
<dbReference type="InterPro" id="IPR011978">
    <property type="entry name" value="YgfB-like"/>
</dbReference>
<organism evidence="1 2">
    <name type="scientific">Thiohalomonas denitrificans</name>
    <dbReference type="NCBI Taxonomy" id="415747"/>
    <lineage>
        <taxon>Bacteria</taxon>
        <taxon>Pseudomonadati</taxon>
        <taxon>Pseudomonadota</taxon>
        <taxon>Gammaproteobacteria</taxon>
        <taxon>Thiohalomonadales</taxon>
        <taxon>Thiohalomonadaceae</taxon>
        <taxon>Thiohalomonas</taxon>
    </lineage>
</organism>
<proteinExistence type="predicted"/>